<accession>A0A2W5RRE8</accession>
<dbReference type="InterPro" id="IPR011004">
    <property type="entry name" value="Trimer_LpxA-like_sf"/>
</dbReference>
<dbReference type="Proteomes" id="UP000249282">
    <property type="component" value="Unassembled WGS sequence"/>
</dbReference>
<keyword evidence="1" id="KW-0808">Transferase</keyword>
<dbReference type="CDD" id="cd04647">
    <property type="entry name" value="LbH_MAT_like"/>
    <property type="match status" value="1"/>
</dbReference>
<reference evidence="1 2" key="1">
    <citation type="submission" date="2017-11" db="EMBL/GenBank/DDBJ databases">
        <title>Infants hospitalized years apart are colonized by the same room-sourced microbial strains.</title>
        <authorList>
            <person name="Brooks B."/>
            <person name="Olm M.R."/>
            <person name="Firek B.A."/>
            <person name="Baker R."/>
            <person name="Thomas B.C."/>
            <person name="Morowitz M.J."/>
            <person name="Banfield J.F."/>
        </authorList>
    </citation>
    <scope>NUCLEOTIDE SEQUENCE [LARGE SCALE GENOMIC DNA]</scope>
    <source>
        <strain evidence="1">S2_003_000_R3_20</strain>
    </source>
</reference>
<evidence type="ECO:0000313" key="1">
    <source>
        <dbReference type="EMBL" id="PZQ93198.1"/>
    </source>
</evidence>
<dbReference type="PANTHER" id="PTHR23416">
    <property type="entry name" value="SIALIC ACID SYNTHASE-RELATED"/>
    <property type="match status" value="1"/>
</dbReference>
<gene>
    <name evidence="1" type="ORF">DI542_02610</name>
</gene>
<dbReference type="Pfam" id="PF14602">
    <property type="entry name" value="Hexapep_2"/>
    <property type="match status" value="1"/>
</dbReference>
<name>A0A2W5RRE8_ACIJO</name>
<dbReference type="InterPro" id="IPR051159">
    <property type="entry name" value="Hexapeptide_acetyltransf"/>
</dbReference>
<dbReference type="InterPro" id="IPR001451">
    <property type="entry name" value="Hexapep"/>
</dbReference>
<dbReference type="SUPFAM" id="SSF51161">
    <property type="entry name" value="Trimeric LpxA-like enzymes"/>
    <property type="match status" value="1"/>
</dbReference>
<dbReference type="EMBL" id="QFQJ01000007">
    <property type="protein sequence ID" value="PZQ93198.1"/>
    <property type="molecule type" value="Genomic_DNA"/>
</dbReference>
<comment type="caution">
    <text evidence="1">The sequence shown here is derived from an EMBL/GenBank/DDBJ whole genome shotgun (WGS) entry which is preliminary data.</text>
</comment>
<dbReference type="AlphaFoldDB" id="A0A2W5RRE8"/>
<protein>
    <submittedName>
        <fullName evidence="1">Acyltransferase</fullName>
    </submittedName>
</protein>
<keyword evidence="1" id="KW-0012">Acyltransferase</keyword>
<organism evidence="1 2">
    <name type="scientific">Acinetobacter johnsonii</name>
    <dbReference type="NCBI Taxonomy" id="40214"/>
    <lineage>
        <taxon>Bacteria</taxon>
        <taxon>Pseudomonadati</taxon>
        <taxon>Pseudomonadota</taxon>
        <taxon>Gammaproteobacteria</taxon>
        <taxon>Moraxellales</taxon>
        <taxon>Moraxellaceae</taxon>
        <taxon>Acinetobacter</taxon>
    </lineage>
</organism>
<sequence length="158" mass="17570">MIMNPGRISIGNNVLIRDCARLEIIDKGRILIGDNVSIEQGFHIVSANNIEIGKDTTISFHVMIADIEHSYEEINVHILKQNDKTVQTTIGENCFIGAGSYIQPGTILGKQCIVGTNSVVRGHYPDYSVIVGSPAKIVKRYDFIQNTWRKTDTHGNFI</sequence>
<dbReference type="GO" id="GO:0016746">
    <property type="term" value="F:acyltransferase activity"/>
    <property type="evidence" value="ECO:0007669"/>
    <property type="project" value="UniProtKB-KW"/>
</dbReference>
<dbReference type="Gene3D" id="2.160.10.10">
    <property type="entry name" value="Hexapeptide repeat proteins"/>
    <property type="match status" value="1"/>
</dbReference>
<evidence type="ECO:0000313" key="2">
    <source>
        <dbReference type="Proteomes" id="UP000249282"/>
    </source>
</evidence>
<proteinExistence type="predicted"/>